<accession>A0A8T8DZW0</accession>
<feature type="transmembrane region" description="Helical" evidence="1">
    <location>
        <begin position="80"/>
        <end position="100"/>
    </location>
</feature>
<reference evidence="2 3" key="1">
    <citation type="submission" date="2021-01" db="EMBL/GenBank/DDBJ databases">
        <title>Genome Sequence and Methylation Pattern of Haloterrigena salifodinae BOL5-1, An Extremely Halophilic Archaeon from a Bolivian Salt Mine.</title>
        <authorList>
            <person name="DasSarma P."/>
            <person name="Anton B.P."/>
            <person name="DasSarma S.L."/>
            <person name="von Ehrenheim H.A.L."/>
            <person name="Martinez F.L."/>
            <person name="Guzman D."/>
            <person name="Roberts R.J."/>
            <person name="DasSarma S."/>
        </authorList>
    </citation>
    <scope>NUCLEOTIDE SEQUENCE [LARGE SCALE GENOMIC DNA]</scope>
    <source>
        <strain evidence="2 3">BOL5-1</strain>
    </source>
</reference>
<dbReference type="RefSeq" id="WP_204747733.1">
    <property type="nucleotide sequence ID" value="NZ_CP069188.1"/>
</dbReference>
<name>A0A8T8DZW0_9EURY</name>
<keyword evidence="3" id="KW-1185">Reference proteome</keyword>
<organism evidence="2 3">
    <name type="scientific">Haloterrigena salifodinae</name>
    <dbReference type="NCBI Taxonomy" id="2675099"/>
    <lineage>
        <taxon>Archaea</taxon>
        <taxon>Methanobacteriati</taxon>
        <taxon>Methanobacteriota</taxon>
        <taxon>Stenosarchaea group</taxon>
        <taxon>Halobacteria</taxon>
        <taxon>Halobacteriales</taxon>
        <taxon>Natrialbaceae</taxon>
        <taxon>Haloterrigena</taxon>
    </lineage>
</organism>
<dbReference type="InterPro" id="IPR025098">
    <property type="entry name" value="DUF4013"/>
</dbReference>
<feature type="transmembrane region" description="Helical" evidence="1">
    <location>
        <begin position="26"/>
        <end position="54"/>
    </location>
</feature>
<proteinExistence type="predicted"/>
<keyword evidence="1" id="KW-0812">Transmembrane</keyword>
<dbReference type="EMBL" id="CP069188">
    <property type="protein sequence ID" value="QRV15124.1"/>
    <property type="molecule type" value="Genomic_DNA"/>
</dbReference>
<evidence type="ECO:0000313" key="2">
    <source>
        <dbReference type="EMBL" id="QRV15124.1"/>
    </source>
</evidence>
<evidence type="ECO:0000256" key="1">
    <source>
        <dbReference type="SAM" id="Phobius"/>
    </source>
</evidence>
<dbReference type="KEGG" id="hsal:JMJ58_19795"/>
<gene>
    <name evidence="2" type="ORF">JMJ58_19795</name>
</gene>
<dbReference type="Pfam" id="PF13197">
    <property type="entry name" value="DUF4013"/>
    <property type="match status" value="1"/>
</dbReference>
<dbReference type="GeneID" id="62877417"/>
<dbReference type="AlphaFoldDB" id="A0A8T8DZW0"/>
<feature type="transmembrane region" description="Helical" evidence="1">
    <location>
        <begin position="120"/>
        <end position="145"/>
    </location>
</feature>
<dbReference type="Proteomes" id="UP000637819">
    <property type="component" value="Chromosome"/>
</dbReference>
<evidence type="ECO:0000313" key="3">
    <source>
        <dbReference type="Proteomes" id="UP000637819"/>
    </source>
</evidence>
<protein>
    <submittedName>
        <fullName evidence="2">DUF4013 domain-containing protein</fullName>
    </submittedName>
</protein>
<sequence length="180" mass="19935">MTTLQNILVLTGTVPPADLLGDPIEIILPLNVVFLTVLLGTFYLIPAALANYAVHRTLRSGFSLREISTVTRQYRHLKSWSLALGLWTIGGLLFVAWNVWRAEIPEFDWTTQTIGFIPVVYVPTQTGAISTTALFAAGIVSFYLLGYSYRTIGTTLHELRPSDDTVYQQKAVDGTEAKDD</sequence>
<keyword evidence="1" id="KW-1133">Transmembrane helix</keyword>
<keyword evidence="1" id="KW-0472">Membrane</keyword>